<sequence length="331" mass="33298">MRAIRLHAFGSADLLRWDEVPDPAAGPGQVRIAVRAAGVHLVDAVIRRGCGQWVPLPDLPTTPGSEVAGVVDAVGAGVDPSWLGVRVVTQLGLASGGYAELAVREVGALHVVPPVLGFAAAVAMICTGSTALGVLDAAAFSPDDVVLVTGAAGGVGTLLVQGISRVGAFVVGLSGCAEKRRAVLRAGAAVAVDYRRDGWQGDVVAQLGGREVSAVLDGVGGEVGRGALDLLAPGGRLVMFGASSGELVRVSTADLFERSLTATVAVGPHVARRAGGLRALEARALGEAASGRLTPVVHTFLLGEAARAHAAMESRHTVGKVVLVPDAAPCG</sequence>
<dbReference type="Gene3D" id="3.40.50.720">
    <property type="entry name" value="NAD(P)-binding Rossmann-like Domain"/>
    <property type="match status" value="1"/>
</dbReference>
<organism evidence="4 5">
    <name type="scientific">Saccharothrix ecbatanensis</name>
    <dbReference type="NCBI Taxonomy" id="1105145"/>
    <lineage>
        <taxon>Bacteria</taxon>
        <taxon>Bacillati</taxon>
        <taxon>Actinomycetota</taxon>
        <taxon>Actinomycetes</taxon>
        <taxon>Pseudonocardiales</taxon>
        <taxon>Pseudonocardiaceae</taxon>
        <taxon>Saccharothrix</taxon>
    </lineage>
</organism>
<dbReference type="InterPro" id="IPR002364">
    <property type="entry name" value="Quin_OxRdtase/zeta-crystal_CS"/>
</dbReference>
<evidence type="ECO:0000259" key="3">
    <source>
        <dbReference type="SMART" id="SM00829"/>
    </source>
</evidence>
<dbReference type="RefSeq" id="WP_184927979.1">
    <property type="nucleotide sequence ID" value="NZ_JACHMO010000001.1"/>
</dbReference>
<accession>A0A7W9HT87</accession>
<dbReference type="EMBL" id="JACHMO010000001">
    <property type="protein sequence ID" value="MBB5808008.1"/>
    <property type="molecule type" value="Genomic_DNA"/>
</dbReference>
<keyword evidence="1" id="KW-0521">NADP</keyword>
<keyword evidence="2 4" id="KW-0560">Oxidoreductase</keyword>
<evidence type="ECO:0000313" key="5">
    <source>
        <dbReference type="Proteomes" id="UP000552097"/>
    </source>
</evidence>
<feature type="domain" description="Enoyl reductase (ER)" evidence="3">
    <location>
        <begin position="10"/>
        <end position="323"/>
    </location>
</feature>
<dbReference type="CDD" id="cd08244">
    <property type="entry name" value="MDR_enoyl_red"/>
    <property type="match status" value="1"/>
</dbReference>
<dbReference type="GO" id="GO:0070402">
    <property type="term" value="F:NADPH binding"/>
    <property type="evidence" value="ECO:0007669"/>
    <property type="project" value="TreeGrafter"/>
</dbReference>
<dbReference type="SUPFAM" id="SSF51735">
    <property type="entry name" value="NAD(P)-binding Rossmann-fold domains"/>
    <property type="match status" value="1"/>
</dbReference>
<dbReference type="InterPro" id="IPR011032">
    <property type="entry name" value="GroES-like_sf"/>
</dbReference>
<dbReference type="GO" id="GO:0035925">
    <property type="term" value="F:mRNA 3'-UTR AU-rich region binding"/>
    <property type="evidence" value="ECO:0007669"/>
    <property type="project" value="TreeGrafter"/>
</dbReference>
<keyword evidence="5" id="KW-1185">Reference proteome</keyword>
<dbReference type="EC" id="1.6.5.5" evidence="4"/>
<name>A0A7W9HT87_9PSEU</name>
<dbReference type="InterPro" id="IPR020843">
    <property type="entry name" value="ER"/>
</dbReference>
<dbReference type="GO" id="GO:0005829">
    <property type="term" value="C:cytosol"/>
    <property type="evidence" value="ECO:0007669"/>
    <property type="project" value="TreeGrafter"/>
</dbReference>
<dbReference type="PANTHER" id="PTHR48106">
    <property type="entry name" value="QUINONE OXIDOREDUCTASE PIG3-RELATED"/>
    <property type="match status" value="1"/>
</dbReference>
<dbReference type="PANTHER" id="PTHR48106:SF13">
    <property type="entry name" value="QUINONE OXIDOREDUCTASE-RELATED"/>
    <property type="match status" value="1"/>
</dbReference>
<dbReference type="SMART" id="SM00829">
    <property type="entry name" value="PKS_ER"/>
    <property type="match status" value="1"/>
</dbReference>
<evidence type="ECO:0000256" key="2">
    <source>
        <dbReference type="ARBA" id="ARBA00023002"/>
    </source>
</evidence>
<dbReference type="Proteomes" id="UP000552097">
    <property type="component" value="Unassembled WGS sequence"/>
</dbReference>
<protein>
    <submittedName>
        <fullName evidence="4">NADPH2:quinone reductase</fullName>
        <ecNumber evidence="4">1.6.5.5</ecNumber>
    </submittedName>
</protein>
<dbReference type="InterPro" id="IPR036291">
    <property type="entry name" value="NAD(P)-bd_dom_sf"/>
</dbReference>
<dbReference type="Pfam" id="PF08240">
    <property type="entry name" value="ADH_N"/>
    <property type="match status" value="1"/>
</dbReference>
<evidence type="ECO:0000256" key="1">
    <source>
        <dbReference type="ARBA" id="ARBA00022857"/>
    </source>
</evidence>
<dbReference type="InterPro" id="IPR013154">
    <property type="entry name" value="ADH-like_N"/>
</dbReference>
<dbReference type="GO" id="GO:0003960">
    <property type="term" value="F:quinone reductase (NADPH) activity"/>
    <property type="evidence" value="ECO:0007669"/>
    <property type="project" value="UniProtKB-EC"/>
</dbReference>
<dbReference type="AlphaFoldDB" id="A0A7W9HT87"/>
<gene>
    <name evidence="4" type="ORF">F4560_007776</name>
</gene>
<reference evidence="4 5" key="1">
    <citation type="submission" date="2020-08" db="EMBL/GenBank/DDBJ databases">
        <title>Sequencing the genomes of 1000 actinobacteria strains.</title>
        <authorList>
            <person name="Klenk H.-P."/>
        </authorList>
    </citation>
    <scope>NUCLEOTIDE SEQUENCE [LARGE SCALE GENOMIC DNA]</scope>
    <source>
        <strain evidence="4 5">DSM 45486</strain>
    </source>
</reference>
<dbReference type="SUPFAM" id="SSF50129">
    <property type="entry name" value="GroES-like"/>
    <property type="match status" value="1"/>
</dbReference>
<dbReference type="GO" id="GO:0008270">
    <property type="term" value="F:zinc ion binding"/>
    <property type="evidence" value="ECO:0007669"/>
    <property type="project" value="InterPro"/>
</dbReference>
<dbReference type="Gene3D" id="3.90.180.10">
    <property type="entry name" value="Medium-chain alcohol dehydrogenases, catalytic domain"/>
    <property type="match status" value="1"/>
</dbReference>
<comment type="caution">
    <text evidence="4">The sequence shown here is derived from an EMBL/GenBank/DDBJ whole genome shotgun (WGS) entry which is preliminary data.</text>
</comment>
<proteinExistence type="predicted"/>
<dbReference type="Pfam" id="PF13602">
    <property type="entry name" value="ADH_zinc_N_2"/>
    <property type="match status" value="1"/>
</dbReference>
<evidence type="ECO:0000313" key="4">
    <source>
        <dbReference type="EMBL" id="MBB5808008.1"/>
    </source>
</evidence>
<dbReference type="PROSITE" id="PS01162">
    <property type="entry name" value="QOR_ZETA_CRYSTAL"/>
    <property type="match status" value="1"/>
</dbReference>